<keyword evidence="2" id="KW-1185">Reference proteome</keyword>
<evidence type="ECO:0000313" key="1">
    <source>
        <dbReference type="EMBL" id="KAF7142131.1"/>
    </source>
</evidence>
<dbReference type="OrthoDB" id="10427376at2759"/>
<comment type="caution">
    <text evidence="1">The sequence shown here is derived from an EMBL/GenBank/DDBJ whole genome shotgun (WGS) entry which is preliminary data.</text>
</comment>
<gene>
    <name evidence="1" type="ORF">RHSIM_Rhsim06G0081900</name>
</gene>
<proteinExistence type="predicted"/>
<reference evidence="1" key="1">
    <citation type="submission" date="2019-11" db="EMBL/GenBank/DDBJ databases">
        <authorList>
            <person name="Liu Y."/>
            <person name="Hou J."/>
            <person name="Li T.-Q."/>
            <person name="Guan C.-H."/>
            <person name="Wu X."/>
            <person name="Wu H.-Z."/>
            <person name="Ling F."/>
            <person name="Zhang R."/>
            <person name="Shi X.-G."/>
            <person name="Ren J.-P."/>
            <person name="Chen E.-F."/>
            <person name="Sun J.-M."/>
        </authorList>
    </citation>
    <scope>NUCLEOTIDE SEQUENCE</scope>
    <source>
        <strain evidence="1">Adult_tree_wgs_1</strain>
        <tissue evidence="1">Leaves</tissue>
    </source>
</reference>
<evidence type="ECO:0000313" key="2">
    <source>
        <dbReference type="Proteomes" id="UP000626092"/>
    </source>
</evidence>
<dbReference type="Proteomes" id="UP000626092">
    <property type="component" value="Unassembled WGS sequence"/>
</dbReference>
<sequence>MFPFCAEDYDVVGICCHIDEEHAEVKNGVDIPSLLCDRYGYGSYQPHLGDRKRIKAYNCSCNGLSCEELQCNYKIDINGRDPQSQDLV</sequence>
<accession>A0A834GVV9</accession>
<dbReference type="EMBL" id="WJXA01000006">
    <property type="protein sequence ID" value="KAF7142131.1"/>
    <property type="molecule type" value="Genomic_DNA"/>
</dbReference>
<dbReference type="AlphaFoldDB" id="A0A834GVV9"/>
<organism evidence="1 2">
    <name type="scientific">Rhododendron simsii</name>
    <name type="common">Sims's rhododendron</name>
    <dbReference type="NCBI Taxonomy" id="118357"/>
    <lineage>
        <taxon>Eukaryota</taxon>
        <taxon>Viridiplantae</taxon>
        <taxon>Streptophyta</taxon>
        <taxon>Embryophyta</taxon>
        <taxon>Tracheophyta</taxon>
        <taxon>Spermatophyta</taxon>
        <taxon>Magnoliopsida</taxon>
        <taxon>eudicotyledons</taxon>
        <taxon>Gunneridae</taxon>
        <taxon>Pentapetalae</taxon>
        <taxon>asterids</taxon>
        <taxon>Ericales</taxon>
        <taxon>Ericaceae</taxon>
        <taxon>Ericoideae</taxon>
        <taxon>Rhodoreae</taxon>
        <taxon>Rhododendron</taxon>
    </lineage>
</organism>
<name>A0A834GVV9_RHOSS</name>
<protein>
    <submittedName>
        <fullName evidence="1">Uncharacterized protein</fullName>
    </submittedName>
</protein>